<evidence type="ECO:0008006" key="3">
    <source>
        <dbReference type="Google" id="ProtNLM"/>
    </source>
</evidence>
<dbReference type="STRING" id="105351.A0A401L8Y3"/>
<proteinExistence type="predicted"/>
<protein>
    <recommendedName>
        <fullName evidence="3">CCA tRNA nucleotidyltransferase, mitochondrial</fullName>
    </recommendedName>
</protein>
<accession>A0A401L8Y3</accession>
<comment type="caution">
    <text evidence="1">The sequence shown here is derived from an EMBL/GenBank/DDBJ whole genome shotgun (WGS) entry which is preliminary data.</text>
</comment>
<evidence type="ECO:0000313" key="1">
    <source>
        <dbReference type="EMBL" id="GCB27948.1"/>
    </source>
</evidence>
<reference evidence="1 2" key="1">
    <citation type="submission" date="2016-09" db="EMBL/GenBank/DDBJ databases">
        <title>Aspergillus awamori IFM 58123T.</title>
        <authorList>
            <person name="Kusuya Y."/>
            <person name="Shimizu M."/>
            <person name="Takahashi H."/>
            <person name="Yaguchi T."/>
        </authorList>
    </citation>
    <scope>NUCLEOTIDE SEQUENCE [LARGE SCALE GENOMIC DNA]</scope>
    <source>
        <strain evidence="1 2">IFM 58123</strain>
    </source>
</reference>
<dbReference type="Proteomes" id="UP000286921">
    <property type="component" value="Unassembled WGS sequence"/>
</dbReference>
<keyword evidence="2" id="KW-1185">Reference proteome</keyword>
<evidence type="ECO:0000313" key="2">
    <source>
        <dbReference type="Proteomes" id="UP000286921"/>
    </source>
</evidence>
<sequence>MDPNSDMLRLIKEFVQILRDSPEIRAITGHGEAQCLIVGGAAVRCYVKNRIVGDNFDIAIFPSEFAPKLKERLSTLQYFGMQRDQLVWHTVYGYIRIGIRPTDDFLRIPKNLQLLSNLDPDDLPFLSLTELILFKAQACGMRSDKQNKRDAADVIKLLKLFPGRSYRRRLLDSHWAYLQLAKPSLKASMPEYDWDTAF</sequence>
<dbReference type="AlphaFoldDB" id="A0A401L8Y3"/>
<gene>
    <name evidence="1" type="ORF">AAWM_10833</name>
</gene>
<name>A0A401L8Y3_ASPAW</name>
<dbReference type="EMBL" id="BDHI01000029">
    <property type="protein sequence ID" value="GCB27948.1"/>
    <property type="molecule type" value="Genomic_DNA"/>
</dbReference>
<organism evidence="1 2">
    <name type="scientific">Aspergillus awamori</name>
    <name type="common">Black koji mold</name>
    <dbReference type="NCBI Taxonomy" id="105351"/>
    <lineage>
        <taxon>Eukaryota</taxon>
        <taxon>Fungi</taxon>
        <taxon>Dikarya</taxon>
        <taxon>Ascomycota</taxon>
        <taxon>Pezizomycotina</taxon>
        <taxon>Eurotiomycetes</taxon>
        <taxon>Eurotiomycetidae</taxon>
        <taxon>Eurotiales</taxon>
        <taxon>Aspergillaceae</taxon>
        <taxon>Aspergillus</taxon>
    </lineage>
</organism>